<keyword evidence="3" id="KW-1185">Reference proteome</keyword>
<protein>
    <submittedName>
        <fullName evidence="2">Uncharacterized protein</fullName>
    </submittedName>
</protein>
<proteinExistence type="predicted"/>
<dbReference type="EMBL" id="CP003587">
    <property type="protein sequence ID" value="AGY57645.1"/>
    <property type="molecule type" value="Genomic_DNA"/>
</dbReference>
<reference evidence="2 3" key="1">
    <citation type="journal article" date="2013" name="PLoS ONE">
        <title>Cultivation and Complete Genome Sequencing of Gloeobacter kilaueensis sp. nov., from a Lava Cave in Kilauea Caldera, Hawai'i.</title>
        <authorList>
            <person name="Saw J.H."/>
            <person name="Schatz M."/>
            <person name="Brown M.V."/>
            <person name="Kunkel D.D."/>
            <person name="Foster J.S."/>
            <person name="Shick H."/>
            <person name="Christensen S."/>
            <person name="Hou S."/>
            <person name="Wan X."/>
            <person name="Donachie S.P."/>
        </authorList>
    </citation>
    <scope>NUCLEOTIDE SEQUENCE [LARGE SCALE GENOMIC DNA]</scope>
    <source>
        <strain evidence="3">JS</strain>
    </source>
</reference>
<accession>U5QIX5</accession>
<dbReference type="HOGENOM" id="CLU_2180102_0_0_3"/>
<evidence type="ECO:0000256" key="1">
    <source>
        <dbReference type="SAM" id="MobiDB-lite"/>
    </source>
</evidence>
<sequence length="109" mass="12510">MLPVSKEPSSRKAHRGRFQAQGGGVEESVSWSQDYPPSKDDCLRMLEELKQKLSRSQQERRQPHFDQIKDFISCIKDCECQGPFKKSYPKPSEGDIRIDIEVLCGSIRP</sequence>
<evidence type="ECO:0000313" key="3">
    <source>
        <dbReference type="Proteomes" id="UP000017396"/>
    </source>
</evidence>
<evidence type="ECO:0000313" key="2">
    <source>
        <dbReference type="EMBL" id="AGY57645.1"/>
    </source>
</evidence>
<dbReference type="AlphaFoldDB" id="U5QIX5"/>
<gene>
    <name evidence="2" type="ORF">GKIL_1399</name>
</gene>
<organism evidence="2 3">
    <name type="scientific">Gloeobacter kilaueensis (strain ATCC BAA-2537 / CCAP 1431/1 / ULC 316 / JS1)</name>
    <dbReference type="NCBI Taxonomy" id="1183438"/>
    <lineage>
        <taxon>Bacteria</taxon>
        <taxon>Bacillati</taxon>
        <taxon>Cyanobacteriota</taxon>
        <taxon>Cyanophyceae</taxon>
        <taxon>Gloeobacterales</taxon>
        <taxon>Gloeobacteraceae</taxon>
        <taxon>Gloeobacter</taxon>
    </lineage>
</organism>
<dbReference type="Proteomes" id="UP000017396">
    <property type="component" value="Chromosome"/>
</dbReference>
<dbReference type="eggNOG" id="COG2044">
    <property type="taxonomic scope" value="Bacteria"/>
</dbReference>
<name>U5QIX5_GLOK1</name>
<dbReference type="KEGG" id="glj:GKIL_1399"/>
<feature type="region of interest" description="Disordered" evidence="1">
    <location>
        <begin position="1"/>
        <end position="36"/>
    </location>
</feature>